<feature type="region of interest" description="Disordered" evidence="1">
    <location>
        <begin position="225"/>
        <end position="244"/>
    </location>
</feature>
<dbReference type="Pfam" id="PF00326">
    <property type="entry name" value="Peptidase_S9"/>
    <property type="match status" value="1"/>
</dbReference>
<comment type="caution">
    <text evidence="4">The sequence shown here is derived from an EMBL/GenBank/DDBJ whole genome shotgun (WGS) entry which is preliminary data.</text>
</comment>
<name>A0A086P7R9_SPHHM</name>
<dbReference type="PATRIC" id="fig|1219045.3.peg.2803"/>
<dbReference type="InterPro" id="IPR001375">
    <property type="entry name" value="Peptidase_S9_cat"/>
</dbReference>
<dbReference type="GO" id="GO:0006508">
    <property type="term" value="P:proteolysis"/>
    <property type="evidence" value="ECO:0007669"/>
    <property type="project" value="InterPro"/>
</dbReference>
<evidence type="ECO:0000259" key="3">
    <source>
        <dbReference type="Pfam" id="PF00326"/>
    </source>
</evidence>
<gene>
    <name evidence="4" type="ORF">BV98_002766</name>
</gene>
<dbReference type="InterPro" id="IPR011042">
    <property type="entry name" value="6-blade_b-propeller_TolB-like"/>
</dbReference>
<accession>A0A086P7R9</accession>
<dbReference type="eggNOG" id="COG1506">
    <property type="taxonomic scope" value="Bacteria"/>
</dbReference>
<dbReference type="AlphaFoldDB" id="A0A086P7R9"/>
<dbReference type="GO" id="GO:0008236">
    <property type="term" value="F:serine-type peptidase activity"/>
    <property type="evidence" value="ECO:0007669"/>
    <property type="project" value="InterPro"/>
</dbReference>
<dbReference type="Gene3D" id="2.120.10.30">
    <property type="entry name" value="TolB, C-terminal domain"/>
    <property type="match status" value="1"/>
</dbReference>
<dbReference type="SUPFAM" id="SSF53474">
    <property type="entry name" value="alpha/beta-Hydrolases"/>
    <property type="match status" value="1"/>
</dbReference>
<proteinExistence type="predicted"/>
<feature type="domain" description="Peptidase S9 prolyl oligopeptidase catalytic" evidence="3">
    <location>
        <begin position="472"/>
        <end position="630"/>
    </location>
</feature>
<dbReference type="eggNOG" id="COG0823">
    <property type="taxonomic scope" value="Bacteria"/>
</dbReference>
<evidence type="ECO:0000256" key="1">
    <source>
        <dbReference type="SAM" id="MobiDB-lite"/>
    </source>
</evidence>
<protein>
    <submittedName>
        <fullName evidence="4">Peptidase</fullName>
    </submittedName>
</protein>
<sequence>MVMLASLLAVAAAAPAATELPSPVSRAPVTTRDLVELADITAPTPSPDGRRIAYRLSQPSVDKNASHLSWFVVEVHGGGEPVVLDGGAVRPDASGVPVETTPVWDADSRGLRFLALKDGVQAIWHWRDDAPLQREIVDEADITDFGPSADGGALRYSVGATRAAIADAERSAYRDGVLVDGSLNLNQAVAGGVIEDGQRVMRRISSPWFDNRRILWDVAATEKTAVPSDPAQRPAPPPPAQDIASRAANGSLAEIVGERDKQQLRVTRADGRLLVCSASPCRSGKLRALAWRGGSDALLLFEKDRSEREIVWLWAVGASKAKRLTVTSGALRVPGQPPRCAVGAEALYCADAQPLVPPRLVRIDYSSGRTQVLAEPNRALAARIAAKAEPMAWPGGFTGYFLSPIDAKGPLPVVVQYYMCEGFLKGGSGDEIPMLPLAEHGIAVLCIDAVRAPRAAGMEGSYALALETIGSALDGLAAQGKIDPSRVGIGGLSFGSSVALWAIRKSKRFAAATIASGQISPHYYWMNALPGRGFTAVLDDVWGLGPPDTAPDRWRSVTALWDIDALDTPLLMQVPESEVQSNVELHTRLKRAGKPAEMIVFADELHIKYQPAHKRASYERNLDWYRFWLKGEEDKAPDKAGQYRRWRQYRAGQSLPVPAR</sequence>
<dbReference type="Gene3D" id="3.40.50.1820">
    <property type="entry name" value="alpha/beta hydrolase"/>
    <property type="match status" value="1"/>
</dbReference>
<dbReference type="Proteomes" id="UP000024284">
    <property type="component" value="Unassembled WGS sequence"/>
</dbReference>
<dbReference type="InterPro" id="IPR029058">
    <property type="entry name" value="AB_hydrolase_fold"/>
</dbReference>
<dbReference type="OrthoDB" id="100212at2"/>
<organism evidence="4 5">
    <name type="scientific">Sphingobium herbicidovorans (strain ATCC 700291 / DSM 11019 / CCUG 56400 / KCTC 2939 / LMG 18315 / NBRC 16415 / MH)</name>
    <name type="common">Sphingomonas herbicidovorans</name>
    <dbReference type="NCBI Taxonomy" id="1219045"/>
    <lineage>
        <taxon>Bacteria</taxon>
        <taxon>Pseudomonadati</taxon>
        <taxon>Pseudomonadota</taxon>
        <taxon>Alphaproteobacteria</taxon>
        <taxon>Sphingomonadales</taxon>
        <taxon>Sphingomonadaceae</taxon>
        <taxon>Sphingobium</taxon>
    </lineage>
</organism>
<dbReference type="RefSeq" id="WP_037467169.1">
    <property type="nucleotide sequence ID" value="NZ_BCZD01000040.1"/>
</dbReference>
<dbReference type="EMBL" id="JFZA02000028">
    <property type="protein sequence ID" value="KFG89437.1"/>
    <property type="molecule type" value="Genomic_DNA"/>
</dbReference>
<dbReference type="SUPFAM" id="SSF82171">
    <property type="entry name" value="DPP6 N-terminal domain-like"/>
    <property type="match status" value="1"/>
</dbReference>
<evidence type="ECO:0000313" key="4">
    <source>
        <dbReference type="EMBL" id="KFG89437.1"/>
    </source>
</evidence>
<dbReference type="STRING" id="76947.GCA_002080435_00165"/>
<keyword evidence="2" id="KW-0732">Signal</keyword>
<dbReference type="NCBIfam" id="NF033523">
    <property type="entry name" value="lasso_peptidase"/>
    <property type="match status" value="1"/>
</dbReference>
<feature type="chain" id="PRO_5001813242" evidence="2">
    <location>
        <begin position="17"/>
        <end position="660"/>
    </location>
</feature>
<evidence type="ECO:0000256" key="2">
    <source>
        <dbReference type="SAM" id="SignalP"/>
    </source>
</evidence>
<dbReference type="InterPro" id="IPR053536">
    <property type="entry name" value="Lasso_peptide_isopeptidase"/>
</dbReference>
<reference evidence="4" key="1">
    <citation type="submission" date="2014-08" db="EMBL/GenBank/DDBJ databases">
        <title>Draft genome sequences of Sphingobium herbicidovorans.</title>
        <authorList>
            <person name="Gan H.M."/>
            <person name="Gan H.Y."/>
            <person name="Savka M.A."/>
        </authorList>
    </citation>
    <scope>NUCLEOTIDE SEQUENCE [LARGE SCALE GENOMIC DNA]</scope>
    <source>
        <strain evidence="4">NBRC 16415</strain>
    </source>
</reference>
<keyword evidence="5" id="KW-1185">Reference proteome</keyword>
<feature type="signal peptide" evidence="2">
    <location>
        <begin position="1"/>
        <end position="16"/>
    </location>
</feature>
<evidence type="ECO:0000313" key="5">
    <source>
        <dbReference type="Proteomes" id="UP000024284"/>
    </source>
</evidence>